<name>A0A1L9PLD9_ASPVE</name>
<gene>
    <name evidence="5" type="ORF">ASPVEDRAFT_133019</name>
</gene>
<dbReference type="GO" id="GO:0004557">
    <property type="term" value="F:alpha-galactosidase activity"/>
    <property type="evidence" value="ECO:0007669"/>
    <property type="project" value="UniProtKB-EC"/>
</dbReference>
<dbReference type="SUPFAM" id="SSF51445">
    <property type="entry name" value="(Trans)glycosidases"/>
    <property type="match status" value="1"/>
</dbReference>
<sequence>MSVQITCYPSLGKATCLKHEKIRFTAQLEPGPGPDSPEEWEVQIWHNIGGVEWSALPLQKCPSTAVPLLSSGQAHGSNKRHIFEGEMTRPQSGIGKFTIRYREHQDGNGDSEWRWANQEQQVGDGELIFTSNNSSPEPQELGISSFEGLGLYFDNLSPDIKVGIRKSEAPGAALWSLSGPVEPAKDGHSGIAHSPLGVPSCVLRFFALVRLSVSWLGPRQGKDKLDLSEDAILCSFLRQDGTHVVILGVSVDDVLTVLGSGSNGAVVVKARNDKPSSSRFQVLVSAADDFDIAMSALVYEARKLVRPYDINVNDDQKAQWMSSWYDGLTYCTWNGIGQDLNEEKLISALDELKHQGINIKGLIIDDNWQSLDNEGGDSWYRGWKQFEANPKAFPNGLAKTVSTIRELHPNIEYIAVWHALLGYWGGISPDGELASMYKTREIQLNSSIRSSMLAIDPSDIQRFYNDFYSFLSSAGITGVKADAQSFLDLLSNPMDREQFAASYPDAWAISSLRHFGPKVISCMSQFPQTIFHSQLPTNKPTIVVRNSDDFFPDIEDSHPWHVFCNAHNALLTRYLNILPDWDMFQTSTKNPYSSFHAAARCISGGPIYIIDTPGQHNVSLIKQMTAPTTQGDSITLRPGLVGRTLDMYHDIKEDHILRVGAYNGRARTGSGILGLFNVTTSAKSALFAVSDFPGIYEEDTQSTYIVRSHRSGKIANRLNSSSTVSVKLEERGWDILTAYPTWSFTLAEKDKVETEVAVLGLLGKMTGVAALVNSDVFIESNGRLRVDVSIKALGVLGVYFSELQGWDIDEHFMVLISGQAVPRKTVWKENGRVLAIDIEEAWREMGLEAGWSNEVNVSVLL</sequence>
<comment type="catalytic activity">
    <reaction evidence="1">
        <text>Hydrolysis of terminal, non-reducing alpha-D-galactose residues in alpha-D-galactosides, including galactose oligosaccharides, galactomannans and galactolipids.</text>
        <dbReference type="EC" id="3.2.1.22"/>
    </reaction>
</comment>
<dbReference type="PANTHER" id="PTHR31268:SF32">
    <property type="entry name" value="GALACTINOL--SUCROSE GALACTOSYLTRANSFERASE 2-RELATED"/>
    <property type="match status" value="1"/>
</dbReference>
<comment type="catalytic activity">
    <reaction evidence="4">
        <text>alpha-D-galactosyl-(1-&gt;3)-1D-myo-inositol + sucrose = raffinose + myo-inositol</text>
        <dbReference type="Rhea" id="RHEA:20161"/>
        <dbReference type="ChEBI" id="CHEBI:16634"/>
        <dbReference type="ChEBI" id="CHEBI:17268"/>
        <dbReference type="ChEBI" id="CHEBI:17505"/>
        <dbReference type="ChEBI" id="CHEBI:17992"/>
        <dbReference type="EC" id="2.4.1.82"/>
    </reaction>
</comment>
<dbReference type="AlphaFoldDB" id="A0A1L9PLD9"/>
<dbReference type="VEuPathDB" id="FungiDB:ASPVEDRAFT_133019"/>
<dbReference type="GO" id="GO:0047274">
    <property type="term" value="F:galactinol-sucrose galactosyltransferase activity"/>
    <property type="evidence" value="ECO:0007669"/>
    <property type="project" value="UniProtKB-EC"/>
</dbReference>
<evidence type="ECO:0000313" key="6">
    <source>
        <dbReference type="Proteomes" id="UP000184073"/>
    </source>
</evidence>
<evidence type="ECO:0000313" key="5">
    <source>
        <dbReference type="EMBL" id="OJJ02349.1"/>
    </source>
</evidence>
<evidence type="ECO:0000256" key="4">
    <source>
        <dbReference type="ARBA" id="ARBA00049426"/>
    </source>
</evidence>
<dbReference type="GeneID" id="63722500"/>
<dbReference type="EMBL" id="KV878129">
    <property type="protein sequence ID" value="OJJ02349.1"/>
    <property type="molecule type" value="Genomic_DNA"/>
</dbReference>
<keyword evidence="6" id="KW-1185">Reference proteome</keyword>
<evidence type="ECO:0000256" key="1">
    <source>
        <dbReference type="ARBA" id="ARBA00001255"/>
    </source>
</evidence>
<dbReference type="InterPro" id="IPR017853">
    <property type="entry name" value="GH"/>
</dbReference>
<dbReference type="Proteomes" id="UP000184073">
    <property type="component" value="Unassembled WGS sequence"/>
</dbReference>
<reference evidence="6" key="1">
    <citation type="journal article" date="2017" name="Genome Biol.">
        <title>Comparative genomics reveals high biological diversity and specific adaptations in the industrially and medically important fungal genus Aspergillus.</title>
        <authorList>
            <person name="de Vries R.P."/>
            <person name="Riley R."/>
            <person name="Wiebenga A."/>
            <person name="Aguilar-Osorio G."/>
            <person name="Amillis S."/>
            <person name="Uchima C.A."/>
            <person name="Anderluh G."/>
            <person name="Asadollahi M."/>
            <person name="Askin M."/>
            <person name="Barry K."/>
            <person name="Battaglia E."/>
            <person name="Bayram O."/>
            <person name="Benocci T."/>
            <person name="Braus-Stromeyer S.A."/>
            <person name="Caldana C."/>
            <person name="Canovas D."/>
            <person name="Cerqueira G.C."/>
            <person name="Chen F."/>
            <person name="Chen W."/>
            <person name="Choi C."/>
            <person name="Clum A."/>
            <person name="Dos Santos R.A."/>
            <person name="Damasio A.R."/>
            <person name="Diallinas G."/>
            <person name="Emri T."/>
            <person name="Fekete E."/>
            <person name="Flipphi M."/>
            <person name="Freyberg S."/>
            <person name="Gallo A."/>
            <person name="Gournas C."/>
            <person name="Habgood R."/>
            <person name="Hainaut M."/>
            <person name="Harispe M.L."/>
            <person name="Henrissat B."/>
            <person name="Hilden K.S."/>
            <person name="Hope R."/>
            <person name="Hossain A."/>
            <person name="Karabika E."/>
            <person name="Karaffa L."/>
            <person name="Karanyi Z."/>
            <person name="Krasevec N."/>
            <person name="Kuo A."/>
            <person name="Kusch H."/>
            <person name="LaButti K."/>
            <person name="Lagendijk E.L."/>
            <person name="Lapidus A."/>
            <person name="Levasseur A."/>
            <person name="Lindquist E."/>
            <person name="Lipzen A."/>
            <person name="Logrieco A.F."/>
            <person name="MacCabe A."/>
            <person name="Maekelae M.R."/>
            <person name="Malavazi I."/>
            <person name="Melin P."/>
            <person name="Meyer V."/>
            <person name="Mielnichuk N."/>
            <person name="Miskei M."/>
            <person name="Molnar A.P."/>
            <person name="Mule G."/>
            <person name="Ngan C.Y."/>
            <person name="Orejas M."/>
            <person name="Orosz E."/>
            <person name="Ouedraogo J.P."/>
            <person name="Overkamp K.M."/>
            <person name="Park H.-S."/>
            <person name="Perrone G."/>
            <person name="Piumi F."/>
            <person name="Punt P.J."/>
            <person name="Ram A.F."/>
            <person name="Ramon A."/>
            <person name="Rauscher S."/>
            <person name="Record E."/>
            <person name="Riano-Pachon D.M."/>
            <person name="Robert V."/>
            <person name="Roehrig J."/>
            <person name="Ruller R."/>
            <person name="Salamov A."/>
            <person name="Salih N.S."/>
            <person name="Samson R.A."/>
            <person name="Sandor E."/>
            <person name="Sanguinetti M."/>
            <person name="Schuetze T."/>
            <person name="Sepcic K."/>
            <person name="Shelest E."/>
            <person name="Sherlock G."/>
            <person name="Sophianopoulou V."/>
            <person name="Squina F.M."/>
            <person name="Sun H."/>
            <person name="Susca A."/>
            <person name="Todd R.B."/>
            <person name="Tsang A."/>
            <person name="Unkles S.E."/>
            <person name="van de Wiele N."/>
            <person name="van Rossen-Uffink D."/>
            <person name="Oliveira J.V."/>
            <person name="Vesth T.C."/>
            <person name="Visser J."/>
            <person name="Yu J.-H."/>
            <person name="Zhou M."/>
            <person name="Andersen M.R."/>
            <person name="Archer D.B."/>
            <person name="Baker S.E."/>
            <person name="Benoit I."/>
            <person name="Brakhage A.A."/>
            <person name="Braus G.H."/>
            <person name="Fischer R."/>
            <person name="Frisvad J.C."/>
            <person name="Goldman G.H."/>
            <person name="Houbraken J."/>
            <person name="Oakley B."/>
            <person name="Pocsi I."/>
            <person name="Scazzocchio C."/>
            <person name="Seiboth B."/>
            <person name="vanKuyk P.A."/>
            <person name="Wortman J."/>
            <person name="Dyer P.S."/>
            <person name="Grigoriev I.V."/>
        </authorList>
    </citation>
    <scope>NUCLEOTIDE SEQUENCE [LARGE SCALE GENOMIC DNA]</scope>
    <source>
        <strain evidence="6">CBS 583.65</strain>
    </source>
</reference>
<dbReference type="PANTHER" id="PTHR31268">
    <property type="match status" value="1"/>
</dbReference>
<protein>
    <submittedName>
        <fullName evidence="5">Uncharacterized protein</fullName>
    </submittedName>
</protein>
<dbReference type="FunFam" id="3.20.20.70:FF:000222">
    <property type="entry name" value="Raffinose synthase Sip1 protein"/>
    <property type="match status" value="1"/>
</dbReference>
<dbReference type="InterPro" id="IPR013785">
    <property type="entry name" value="Aldolase_TIM"/>
</dbReference>
<dbReference type="OrthoDB" id="4664297at2759"/>
<proteinExistence type="inferred from homology"/>
<comment type="similarity">
    <text evidence="2">Belongs to the glycosyl hydrolases 36 family.</text>
</comment>
<dbReference type="Pfam" id="PF05691">
    <property type="entry name" value="Raffinose_syn"/>
    <property type="match status" value="2"/>
</dbReference>
<dbReference type="RefSeq" id="XP_040668111.1">
    <property type="nucleotide sequence ID" value="XM_040806989.1"/>
</dbReference>
<dbReference type="Gene3D" id="3.20.20.70">
    <property type="entry name" value="Aldolase class I"/>
    <property type="match status" value="1"/>
</dbReference>
<accession>A0A1L9PLD9</accession>
<keyword evidence="3" id="KW-0119">Carbohydrate metabolism</keyword>
<dbReference type="STRING" id="1036611.A0A1L9PLD9"/>
<evidence type="ECO:0000256" key="3">
    <source>
        <dbReference type="ARBA" id="ARBA00023277"/>
    </source>
</evidence>
<organism evidence="5 6">
    <name type="scientific">Aspergillus versicolor CBS 583.65</name>
    <dbReference type="NCBI Taxonomy" id="1036611"/>
    <lineage>
        <taxon>Eukaryota</taxon>
        <taxon>Fungi</taxon>
        <taxon>Dikarya</taxon>
        <taxon>Ascomycota</taxon>
        <taxon>Pezizomycotina</taxon>
        <taxon>Eurotiomycetes</taxon>
        <taxon>Eurotiomycetidae</taxon>
        <taxon>Eurotiales</taxon>
        <taxon>Aspergillaceae</taxon>
        <taxon>Aspergillus</taxon>
        <taxon>Aspergillus subgen. Nidulantes</taxon>
    </lineage>
</organism>
<dbReference type="InterPro" id="IPR008811">
    <property type="entry name" value="Glycosyl_hydrolases_36"/>
</dbReference>
<evidence type="ECO:0000256" key="2">
    <source>
        <dbReference type="ARBA" id="ARBA00007240"/>
    </source>
</evidence>